<dbReference type="AlphaFoldDB" id="A0A7S3JEH6"/>
<feature type="compositionally biased region" description="Basic and acidic residues" evidence="1">
    <location>
        <begin position="100"/>
        <end position="109"/>
    </location>
</feature>
<evidence type="ECO:0000313" key="2">
    <source>
        <dbReference type="EMBL" id="CAE0353146.1"/>
    </source>
</evidence>
<gene>
    <name evidence="2" type="ORF">EHAR0213_LOCUS12062</name>
</gene>
<proteinExistence type="predicted"/>
<dbReference type="EMBL" id="HBII01028869">
    <property type="protein sequence ID" value="CAE0353146.1"/>
    <property type="molecule type" value="Transcribed_RNA"/>
</dbReference>
<evidence type="ECO:0000256" key="1">
    <source>
        <dbReference type="SAM" id="MobiDB-lite"/>
    </source>
</evidence>
<reference evidence="2" key="1">
    <citation type="submission" date="2021-01" db="EMBL/GenBank/DDBJ databases">
        <authorList>
            <person name="Corre E."/>
            <person name="Pelletier E."/>
            <person name="Niang G."/>
            <person name="Scheremetjew M."/>
            <person name="Finn R."/>
            <person name="Kale V."/>
            <person name="Holt S."/>
            <person name="Cochrane G."/>
            <person name="Meng A."/>
            <person name="Brown T."/>
            <person name="Cohen L."/>
        </authorList>
    </citation>
    <scope>NUCLEOTIDE SEQUENCE</scope>
    <source>
        <strain evidence="2">FSP1.4</strain>
    </source>
</reference>
<accession>A0A7S3JEH6</accession>
<name>A0A7S3JEH6_9SPIT</name>
<feature type="compositionally biased region" description="Low complexity" evidence="1">
    <location>
        <begin position="28"/>
        <end position="52"/>
    </location>
</feature>
<protein>
    <submittedName>
        <fullName evidence="2">Uncharacterized protein</fullName>
    </submittedName>
</protein>
<feature type="region of interest" description="Disordered" evidence="1">
    <location>
        <begin position="1"/>
        <end position="126"/>
    </location>
</feature>
<organism evidence="2">
    <name type="scientific">Euplotes harpa</name>
    <dbReference type="NCBI Taxonomy" id="151035"/>
    <lineage>
        <taxon>Eukaryota</taxon>
        <taxon>Sar</taxon>
        <taxon>Alveolata</taxon>
        <taxon>Ciliophora</taxon>
        <taxon>Intramacronucleata</taxon>
        <taxon>Spirotrichea</taxon>
        <taxon>Hypotrichia</taxon>
        <taxon>Euplotida</taxon>
        <taxon>Euplotidae</taxon>
        <taxon>Euplotes</taxon>
    </lineage>
</organism>
<sequence length="126" mass="13227">MKEKILGDCSSDEETAPHSNLPNPPKPGNKNTPANILGDSSSDSPRPIPSSKPQKKPCVLGDSSSSDAQAKPAVRPTQTKAREIGDSSGDELPVNTGAETKVKDEETKGKKPAMRGSVLASAEEYK</sequence>